<protein>
    <recommendedName>
        <fullName evidence="2">Ecp2 effector protein-like domain-containing protein</fullName>
    </recommendedName>
</protein>
<reference evidence="3" key="2">
    <citation type="submission" date="2023-06" db="EMBL/GenBank/DDBJ databases">
        <authorList>
            <consortium name="Lawrence Berkeley National Laboratory"/>
            <person name="Haridas S."/>
            <person name="Hensen N."/>
            <person name="Bonometti L."/>
            <person name="Westerberg I."/>
            <person name="Brannstrom I.O."/>
            <person name="Guillou S."/>
            <person name="Cros-Aarteil S."/>
            <person name="Calhoun S."/>
            <person name="Kuo A."/>
            <person name="Mondo S."/>
            <person name="Pangilinan J."/>
            <person name="Riley R."/>
            <person name="Labutti K."/>
            <person name="Andreopoulos B."/>
            <person name="Lipzen A."/>
            <person name="Chen C."/>
            <person name="Yanf M."/>
            <person name="Daum C."/>
            <person name="Ng V."/>
            <person name="Clum A."/>
            <person name="Steindorff A."/>
            <person name="Ohm R."/>
            <person name="Martin F."/>
            <person name="Silar P."/>
            <person name="Natvig D."/>
            <person name="Lalanne C."/>
            <person name="Gautier V."/>
            <person name="Ament-Velasquez S.L."/>
            <person name="Kruys A."/>
            <person name="Hutchinson M.I."/>
            <person name="Powell A.J."/>
            <person name="Barry K."/>
            <person name="Miller A.N."/>
            <person name="Grigoriev I.V."/>
            <person name="Debuchy R."/>
            <person name="Gladieux P."/>
            <person name="Thoren M.H."/>
            <person name="Johannesson H."/>
        </authorList>
    </citation>
    <scope>NUCLEOTIDE SEQUENCE</scope>
    <source>
        <strain evidence="3">CBS 560.94</strain>
    </source>
</reference>
<feature type="domain" description="Ecp2 effector protein-like" evidence="2">
    <location>
        <begin position="104"/>
        <end position="198"/>
    </location>
</feature>
<dbReference type="AlphaFoldDB" id="A0AAE0JJQ1"/>
<keyword evidence="4" id="KW-1185">Reference proteome</keyword>
<feature type="chain" id="PRO_5042296056" description="Ecp2 effector protein-like domain-containing protein" evidence="1">
    <location>
        <begin position="16"/>
        <end position="232"/>
    </location>
</feature>
<organism evidence="3 4">
    <name type="scientific">Neurospora tetraspora</name>
    <dbReference type="NCBI Taxonomy" id="94610"/>
    <lineage>
        <taxon>Eukaryota</taxon>
        <taxon>Fungi</taxon>
        <taxon>Dikarya</taxon>
        <taxon>Ascomycota</taxon>
        <taxon>Pezizomycotina</taxon>
        <taxon>Sordariomycetes</taxon>
        <taxon>Sordariomycetidae</taxon>
        <taxon>Sordariales</taxon>
        <taxon>Sordariaceae</taxon>
        <taxon>Neurospora</taxon>
    </lineage>
</organism>
<reference evidence="3" key="1">
    <citation type="journal article" date="2023" name="Mol. Phylogenet. Evol.">
        <title>Genome-scale phylogeny and comparative genomics of the fungal order Sordariales.</title>
        <authorList>
            <person name="Hensen N."/>
            <person name="Bonometti L."/>
            <person name="Westerberg I."/>
            <person name="Brannstrom I.O."/>
            <person name="Guillou S."/>
            <person name="Cros-Aarteil S."/>
            <person name="Calhoun S."/>
            <person name="Haridas S."/>
            <person name="Kuo A."/>
            <person name="Mondo S."/>
            <person name="Pangilinan J."/>
            <person name="Riley R."/>
            <person name="LaButti K."/>
            <person name="Andreopoulos B."/>
            <person name="Lipzen A."/>
            <person name="Chen C."/>
            <person name="Yan M."/>
            <person name="Daum C."/>
            <person name="Ng V."/>
            <person name="Clum A."/>
            <person name="Steindorff A."/>
            <person name="Ohm R.A."/>
            <person name="Martin F."/>
            <person name="Silar P."/>
            <person name="Natvig D.O."/>
            <person name="Lalanne C."/>
            <person name="Gautier V."/>
            <person name="Ament-Velasquez S.L."/>
            <person name="Kruys A."/>
            <person name="Hutchinson M.I."/>
            <person name="Powell A.J."/>
            <person name="Barry K."/>
            <person name="Miller A.N."/>
            <person name="Grigoriev I.V."/>
            <person name="Debuchy R."/>
            <person name="Gladieux P."/>
            <person name="Hiltunen Thoren M."/>
            <person name="Johannesson H."/>
        </authorList>
    </citation>
    <scope>NUCLEOTIDE SEQUENCE</scope>
    <source>
        <strain evidence="3">CBS 560.94</strain>
    </source>
</reference>
<evidence type="ECO:0000313" key="4">
    <source>
        <dbReference type="Proteomes" id="UP001278500"/>
    </source>
</evidence>
<dbReference type="Pfam" id="PF14856">
    <property type="entry name" value="Hce2"/>
    <property type="match status" value="1"/>
</dbReference>
<keyword evidence="1" id="KW-0732">Signal</keyword>
<accession>A0AAE0JJQ1</accession>
<proteinExistence type="predicted"/>
<dbReference type="InterPro" id="IPR029226">
    <property type="entry name" value="Ecp2-like"/>
</dbReference>
<name>A0AAE0JJQ1_9PEZI</name>
<gene>
    <name evidence="3" type="ORF">B0H65DRAFT_463541</name>
</gene>
<dbReference type="Proteomes" id="UP001278500">
    <property type="component" value="Unassembled WGS sequence"/>
</dbReference>
<dbReference type="RefSeq" id="XP_062683572.1">
    <property type="nucleotide sequence ID" value="XM_062826709.1"/>
</dbReference>
<comment type="caution">
    <text evidence="3">The sequence shown here is derived from an EMBL/GenBank/DDBJ whole genome shotgun (WGS) entry which is preliminary data.</text>
</comment>
<dbReference type="GeneID" id="87863863"/>
<evidence type="ECO:0000256" key="1">
    <source>
        <dbReference type="SAM" id="SignalP"/>
    </source>
</evidence>
<sequence>MHSLAQLALIGLASAAVISPVSRGTTSGISVDDNFKTRDSANSSSDLDWNQSLNFTSTTSSDGDLIAKRRTDSGTYTSITPPAKQPDFCPYDLVEQPQPLLSYDNKAPLASDCGHIVDLINDTKRRGSWTFDIADLEKGIILINYKSCAFKMVKDGEISGGKKIEQFKWGVEELKFYLGTWLQKQRHGRLGSVGSVNCWVEGERKKDEGGVRVKWMVQQQFEKSGKALVYVA</sequence>
<dbReference type="EMBL" id="JAUEPP010000003">
    <property type="protein sequence ID" value="KAK3348490.1"/>
    <property type="molecule type" value="Genomic_DNA"/>
</dbReference>
<evidence type="ECO:0000259" key="2">
    <source>
        <dbReference type="Pfam" id="PF14856"/>
    </source>
</evidence>
<evidence type="ECO:0000313" key="3">
    <source>
        <dbReference type="EMBL" id="KAK3348490.1"/>
    </source>
</evidence>
<feature type="signal peptide" evidence="1">
    <location>
        <begin position="1"/>
        <end position="15"/>
    </location>
</feature>